<evidence type="ECO:0000313" key="2">
    <source>
        <dbReference type="Proteomes" id="UP000789831"/>
    </source>
</evidence>
<name>A0A9N9DSR0_9GLOM</name>
<dbReference type="EMBL" id="CAJVPL010004435">
    <property type="protein sequence ID" value="CAG8647522.1"/>
    <property type="molecule type" value="Genomic_DNA"/>
</dbReference>
<keyword evidence="2" id="KW-1185">Reference proteome</keyword>
<protein>
    <submittedName>
        <fullName evidence="1">1674_t:CDS:1</fullName>
    </submittedName>
</protein>
<feature type="non-terminal residue" evidence="1">
    <location>
        <position position="1"/>
    </location>
</feature>
<accession>A0A9N9DSR0</accession>
<gene>
    <name evidence="1" type="ORF">AGERDE_LOCUS11261</name>
</gene>
<sequence length="55" mass="6534">RVGELTDVVEVRILKEDEEEGENQQRIRMIRSELEALNNVQNVELLVPKIRNKKY</sequence>
<dbReference type="Proteomes" id="UP000789831">
    <property type="component" value="Unassembled WGS sequence"/>
</dbReference>
<reference evidence="1" key="1">
    <citation type="submission" date="2021-06" db="EMBL/GenBank/DDBJ databases">
        <authorList>
            <person name="Kallberg Y."/>
            <person name="Tangrot J."/>
            <person name="Rosling A."/>
        </authorList>
    </citation>
    <scope>NUCLEOTIDE SEQUENCE</scope>
    <source>
        <strain evidence="1">MT106</strain>
    </source>
</reference>
<evidence type="ECO:0000313" key="1">
    <source>
        <dbReference type="EMBL" id="CAG8647522.1"/>
    </source>
</evidence>
<proteinExistence type="predicted"/>
<organism evidence="1 2">
    <name type="scientific">Ambispora gerdemannii</name>
    <dbReference type="NCBI Taxonomy" id="144530"/>
    <lineage>
        <taxon>Eukaryota</taxon>
        <taxon>Fungi</taxon>
        <taxon>Fungi incertae sedis</taxon>
        <taxon>Mucoromycota</taxon>
        <taxon>Glomeromycotina</taxon>
        <taxon>Glomeromycetes</taxon>
        <taxon>Archaeosporales</taxon>
        <taxon>Ambisporaceae</taxon>
        <taxon>Ambispora</taxon>
    </lineage>
</organism>
<dbReference type="OrthoDB" id="2395132at2759"/>
<comment type="caution">
    <text evidence="1">The sequence shown here is derived from an EMBL/GenBank/DDBJ whole genome shotgun (WGS) entry which is preliminary data.</text>
</comment>
<dbReference type="AlphaFoldDB" id="A0A9N9DSR0"/>